<organism evidence="1 2">
    <name type="scientific">Winogradskyella pacifica</name>
    <dbReference type="NCBI Taxonomy" id="664642"/>
    <lineage>
        <taxon>Bacteria</taxon>
        <taxon>Pseudomonadati</taxon>
        <taxon>Bacteroidota</taxon>
        <taxon>Flavobacteriia</taxon>
        <taxon>Flavobacteriales</taxon>
        <taxon>Flavobacteriaceae</taxon>
        <taxon>Winogradskyella</taxon>
    </lineage>
</organism>
<dbReference type="EMBL" id="QREI01000003">
    <property type="protein sequence ID" value="REE25161.1"/>
    <property type="molecule type" value="Genomic_DNA"/>
</dbReference>
<name>A0A3D9N538_9FLAO</name>
<dbReference type="Proteomes" id="UP000256919">
    <property type="component" value="Unassembled WGS sequence"/>
</dbReference>
<keyword evidence="2" id="KW-1185">Reference proteome</keyword>
<reference evidence="1 2" key="1">
    <citation type="submission" date="2018-07" db="EMBL/GenBank/DDBJ databases">
        <title>Genomic Encyclopedia of Type Strains, Phase III (KMG-III): the genomes of soil and plant-associated and newly described type strains.</title>
        <authorList>
            <person name="Whitman W."/>
        </authorList>
    </citation>
    <scope>NUCLEOTIDE SEQUENCE [LARGE SCALE GENOMIC DNA]</scope>
    <source>
        <strain evidence="1 2">CECT 7948</strain>
    </source>
</reference>
<comment type="caution">
    <text evidence="1">The sequence shown here is derived from an EMBL/GenBank/DDBJ whole genome shotgun (WGS) entry which is preliminary data.</text>
</comment>
<evidence type="ECO:0000313" key="2">
    <source>
        <dbReference type="Proteomes" id="UP000256919"/>
    </source>
</evidence>
<gene>
    <name evidence="1" type="ORF">DFQ09_103477</name>
</gene>
<dbReference type="AlphaFoldDB" id="A0A3D9N538"/>
<evidence type="ECO:0000313" key="1">
    <source>
        <dbReference type="EMBL" id="REE25161.1"/>
    </source>
</evidence>
<proteinExistence type="predicted"/>
<sequence length="37" mass="4342">MKKGSIFAPRNKNNMLRFGRSFPEKLSLKKELNIFSN</sequence>
<accession>A0A3D9N538</accession>
<protein>
    <submittedName>
        <fullName evidence="1">Uncharacterized protein</fullName>
    </submittedName>
</protein>